<dbReference type="Proteomes" id="UP000708208">
    <property type="component" value="Unassembled WGS sequence"/>
</dbReference>
<sequence>MAKRMRLIPEAFYNLIVNDSNHGNDSTSAILDSKDFTDDVKQVLYGEHARSLRQKKYYEDNKPLLIKMIDKNSEHSNRNPAHQERHVRPRVNPIRRQQQPSNYPAIIEPHIRQQLSNYLAEIEPPFGQHVNYPAEIEPPVGQHSNYPAEIEPSIEQEAHCSNFTQENELPVRVQDVPRVYPGMNTRTPAVKRNFIPDYFDTPFPKRRIFTKQSEPQWVDTRTKAEKRSFIPDYTDTPFPKRRL</sequence>
<gene>
    <name evidence="1" type="ORF">AFUS01_LOCUS13000</name>
</gene>
<name>A0A8J2P3B4_9HEXA</name>
<organism evidence="1 2">
    <name type="scientific">Allacma fusca</name>
    <dbReference type="NCBI Taxonomy" id="39272"/>
    <lineage>
        <taxon>Eukaryota</taxon>
        <taxon>Metazoa</taxon>
        <taxon>Ecdysozoa</taxon>
        <taxon>Arthropoda</taxon>
        <taxon>Hexapoda</taxon>
        <taxon>Collembola</taxon>
        <taxon>Symphypleona</taxon>
        <taxon>Sminthuridae</taxon>
        <taxon>Allacma</taxon>
    </lineage>
</organism>
<comment type="caution">
    <text evidence="1">The sequence shown here is derived from an EMBL/GenBank/DDBJ whole genome shotgun (WGS) entry which is preliminary data.</text>
</comment>
<keyword evidence="2" id="KW-1185">Reference proteome</keyword>
<reference evidence="1" key="1">
    <citation type="submission" date="2021-06" db="EMBL/GenBank/DDBJ databases">
        <authorList>
            <person name="Hodson N. C."/>
            <person name="Mongue J. A."/>
            <person name="Jaron S. K."/>
        </authorList>
    </citation>
    <scope>NUCLEOTIDE SEQUENCE</scope>
</reference>
<proteinExistence type="predicted"/>
<dbReference type="AlphaFoldDB" id="A0A8J2P3B4"/>
<feature type="non-terminal residue" evidence="1">
    <location>
        <position position="243"/>
    </location>
</feature>
<evidence type="ECO:0000313" key="1">
    <source>
        <dbReference type="EMBL" id="CAG7723946.1"/>
    </source>
</evidence>
<accession>A0A8J2P3B4</accession>
<protein>
    <submittedName>
        <fullName evidence="1">Uncharacterized protein</fullName>
    </submittedName>
</protein>
<dbReference type="EMBL" id="CAJVCH010104094">
    <property type="protein sequence ID" value="CAG7723946.1"/>
    <property type="molecule type" value="Genomic_DNA"/>
</dbReference>
<evidence type="ECO:0000313" key="2">
    <source>
        <dbReference type="Proteomes" id="UP000708208"/>
    </source>
</evidence>